<feature type="region of interest" description="Disordered" evidence="1">
    <location>
        <begin position="24"/>
        <end position="57"/>
    </location>
</feature>
<dbReference type="RefSeq" id="WP_012786845.1">
    <property type="nucleotide sequence ID" value="NC_013131.1"/>
</dbReference>
<keyword evidence="2" id="KW-0812">Transmembrane</keyword>
<gene>
    <name evidence="3" type="ordered locus">Caci_2635</name>
</gene>
<dbReference type="KEGG" id="cai:Caci_2635"/>
<dbReference type="AlphaFoldDB" id="C7PZ95"/>
<name>C7PZ95_CATAD</name>
<accession>C7PZ95</accession>
<sequence length="88" mass="9478">MQEKLADGMKTVQDAGQHLKEKAVSTGHDLNDATHRLLPGHKPTRRTRIKNRAKASAPSAIGAAIVLAVTALVRRSQRKTPPTPPPSQ</sequence>
<evidence type="ECO:0000313" key="3">
    <source>
        <dbReference type="EMBL" id="ACU71552.1"/>
    </source>
</evidence>
<keyword evidence="4" id="KW-1185">Reference proteome</keyword>
<dbReference type="EMBL" id="CP001700">
    <property type="protein sequence ID" value="ACU71552.1"/>
    <property type="molecule type" value="Genomic_DNA"/>
</dbReference>
<keyword evidence="2" id="KW-1133">Transmembrane helix</keyword>
<protein>
    <recommendedName>
        <fullName evidence="5">DUF3618 domain-containing protein</fullName>
    </recommendedName>
</protein>
<keyword evidence="2" id="KW-0472">Membrane</keyword>
<evidence type="ECO:0000256" key="2">
    <source>
        <dbReference type="SAM" id="Phobius"/>
    </source>
</evidence>
<dbReference type="HOGENOM" id="CLU_2463409_0_0_11"/>
<evidence type="ECO:0000313" key="4">
    <source>
        <dbReference type="Proteomes" id="UP000000851"/>
    </source>
</evidence>
<organism evidence="3 4">
    <name type="scientific">Catenulispora acidiphila (strain DSM 44928 / JCM 14897 / NBRC 102108 / NRRL B-24433 / ID139908)</name>
    <dbReference type="NCBI Taxonomy" id="479433"/>
    <lineage>
        <taxon>Bacteria</taxon>
        <taxon>Bacillati</taxon>
        <taxon>Actinomycetota</taxon>
        <taxon>Actinomycetes</taxon>
        <taxon>Catenulisporales</taxon>
        <taxon>Catenulisporaceae</taxon>
        <taxon>Catenulispora</taxon>
    </lineage>
</organism>
<evidence type="ECO:0000256" key="1">
    <source>
        <dbReference type="SAM" id="MobiDB-lite"/>
    </source>
</evidence>
<dbReference type="Proteomes" id="UP000000851">
    <property type="component" value="Chromosome"/>
</dbReference>
<reference evidence="3 4" key="1">
    <citation type="journal article" date="2009" name="Stand. Genomic Sci.">
        <title>Complete genome sequence of Catenulispora acidiphila type strain (ID 139908).</title>
        <authorList>
            <person name="Copeland A."/>
            <person name="Lapidus A."/>
            <person name="Glavina Del Rio T."/>
            <person name="Nolan M."/>
            <person name="Lucas S."/>
            <person name="Chen F."/>
            <person name="Tice H."/>
            <person name="Cheng J.F."/>
            <person name="Bruce D."/>
            <person name="Goodwin L."/>
            <person name="Pitluck S."/>
            <person name="Mikhailova N."/>
            <person name="Pati A."/>
            <person name="Ivanova N."/>
            <person name="Mavromatis K."/>
            <person name="Chen A."/>
            <person name="Palaniappan K."/>
            <person name="Chain P."/>
            <person name="Land M."/>
            <person name="Hauser L."/>
            <person name="Chang Y.J."/>
            <person name="Jeffries C.D."/>
            <person name="Chertkov O."/>
            <person name="Brettin T."/>
            <person name="Detter J.C."/>
            <person name="Han C."/>
            <person name="Ali Z."/>
            <person name="Tindall B.J."/>
            <person name="Goker M."/>
            <person name="Bristow J."/>
            <person name="Eisen J.A."/>
            <person name="Markowitz V."/>
            <person name="Hugenholtz P."/>
            <person name="Kyrpides N.C."/>
            <person name="Klenk H.P."/>
        </authorList>
    </citation>
    <scope>NUCLEOTIDE SEQUENCE [LARGE SCALE GENOMIC DNA]</scope>
    <source>
        <strain evidence="4">DSM 44928 / JCM 14897 / NBRC 102108 / NRRL B-24433 / ID139908</strain>
    </source>
</reference>
<feature type="transmembrane region" description="Helical" evidence="2">
    <location>
        <begin position="55"/>
        <end position="73"/>
    </location>
</feature>
<feature type="compositionally biased region" description="Basic and acidic residues" evidence="1">
    <location>
        <begin position="24"/>
        <end position="35"/>
    </location>
</feature>
<dbReference type="InParanoid" id="C7PZ95"/>
<proteinExistence type="predicted"/>
<feature type="compositionally biased region" description="Basic residues" evidence="1">
    <location>
        <begin position="38"/>
        <end position="53"/>
    </location>
</feature>
<evidence type="ECO:0008006" key="5">
    <source>
        <dbReference type="Google" id="ProtNLM"/>
    </source>
</evidence>